<evidence type="ECO:0000313" key="2">
    <source>
        <dbReference type="EMBL" id="GIO46910.1"/>
    </source>
</evidence>
<evidence type="ECO:0000259" key="1">
    <source>
        <dbReference type="Pfam" id="PF18624"/>
    </source>
</evidence>
<dbReference type="AlphaFoldDB" id="A0A919YD73"/>
<reference evidence="2 3" key="1">
    <citation type="submission" date="2021-03" db="EMBL/GenBank/DDBJ databases">
        <title>Antimicrobial resistance genes in bacteria isolated from Japanese honey, and their potential for conferring macrolide and lincosamide resistance in the American foulbrood pathogen Paenibacillus larvae.</title>
        <authorList>
            <person name="Okamoto M."/>
            <person name="Kumagai M."/>
            <person name="Kanamori H."/>
            <person name="Takamatsu D."/>
        </authorList>
    </citation>
    <scope>NUCLEOTIDE SEQUENCE [LARGE SCALE GENOMIC DNA]</scope>
    <source>
        <strain evidence="2 3">J34TS1</strain>
    </source>
</reference>
<comment type="caution">
    <text evidence="2">The sequence shown here is derived from an EMBL/GenBank/DDBJ whole genome shotgun (WGS) entry which is preliminary data.</text>
</comment>
<dbReference type="EMBL" id="BORT01000005">
    <property type="protein sequence ID" value="GIO46910.1"/>
    <property type="molecule type" value="Genomic_DNA"/>
</dbReference>
<sequence length="121" mass="14188">MRIDKNFEDLTAMELYFLYLNEDKFVDALEDFSNMIGYGISEFIGCAFPSEYESWEEGYFGDKGVKFEVEPPAVDENKYEIVKNTDFIDFLEKMTHQYLVSFPLDESKVELLLNKIKTTLC</sequence>
<keyword evidence="3" id="KW-1185">Reference proteome</keyword>
<evidence type="ECO:0000313" key="3">
    <source>
        <dbReference type="Proteomes" id="UP000682811"/>
    </source>
</evidence>
<dbReference type="InterPro" id="IPR041256">
    <property type="entry name" value="CdiI_4"/>
</dbReference>
<protein>
    <recommendedName>
        <fullName evidence="1">CDI immunity protein domain-containing protein</fullName>
    </recommendedName>
</protein>
<dbReference type="Pfam" id="PF18624">
    <property type="entry name" value="CdiI_4"/>
    <property type="match status" value="1"/>
</dbReference>
<feature type="domain" description="CDI immunity protein" evidence="1">
    <location>
        <begin position="10"/>
        <end position="113"/>
    </location>
</feature>
<gene>
    <name evidence="2" type="ORF">J34TS1_16750</name>
</gene>
<accession>A0A919YD73</accession>
<dbReference type="CDD" id="cd20688">
    <property type="entry name" value="CdiI_Ecoli_Nm-like"/>
    <property type="match status" value="1"/>
</dbReference>
<dbReference type="RefSeq" id="WP_212977852.1">
    <property type="nucleotide sequence ID" value="NZ_AP025343.1"/>
</dbReference>
<dbReference type="Proteomes" id="UP000682811">
    <property type="component" value="Unassembled WGS sequence"/>
</dbReference>
<name>A0A919YD73_9BACL</name>
<organism evidence="2 3">
    <name type="scientific">Paenibacillus azoreducens</name>
    <dbReference type="NCBI Taxonomy" id="116718"/>
    <lineage>
        <taxon>Bacteria</taxon>
        <taxon>Bacillati</taxon>
        <taxon>Bacillota</taxon>
        <taxon>Bacilli</taxon>
        <taxon>Bacillales</taxon>
        <taxon>Paenibacillaceae</taxon>
        <taxon>Paenibacillus</taxon>
    </lineage>
</organism>
<proteinExistence type="predicted"/>